<dbReference type="AlphaFoldDB" id="A0A1H8SCB3"/>
<dbReference type="EMBL" id="FODD01000041">
    <property type="protein sequence ID" value="SEO76370.1"/>
    <property type="molecule type" value="Genomic_DNA"/>
</dbReference>
<name>A0A1H8SCB3_9ACTN</name>
<reference evidence="1 2" key="1">
    <citation type="submission" date="2016-10" db="EMBL/GenBank/DDBJ databases">
        <authorList>
            <person name="de Groot N.N."/>
        </authorList>
    </citation>
    <scope>NUCLEOTIDE SEQUENCE [LARGE SCALE GENOMIC DNA]</scope>
    <source>
        <strain evidence="1 2">CGMCC 4.2026</strain>
    </source>
</reference>
<evidence type="ECO:0000313" key="1">
    <source>
        <dbReference type="EMBL" id="SEO76370.1"/>
    </source>
</evidence>
<keyword evidence="2" id="KW-1185">Reference proteome</keyword>
<evidence type="ECO:0000313" key="2">
    <source>
        <dbReference type="Proteomes" id="UP000181951"/>
    </source>
</evidence>
<sequence>MPPVRIGEHRTEGKPWRSVIVTGDRFRLGPALEEGVLLLGRVAWQLFARIRPGRQDPCAARPVPGNRNDWTVTEGVADARELRCG</sequence>
<organism evidence="1 2">
    <name type="scientific">Actinacidiphila rubida</name>
    <dbReference type="NCBI Taxonomy" id="310780"/>
    <lineage>
        <taxon>Bacteria</taxon>
        <taxon>Bacillati</taxon>
        <taxon>Actinomycetota</taxon>
        <taxon>Actinomycetes</taxon>
        <taxon>Kitasatosporales</taxon>
        <taxon>Streptomycetaceae</taxon>
        <taxon>Actinacidiphila</taxon>
    </lineage>
</organism>
<dbReference type="Proteomes" id="UP000181951">
    <property type="component" value="Unassembled WGS sequence"/>
</dbReference>
<accession>A0A1H8SCB3</accession>
<proteinExistence type="predicted"/>
<protein>
    <submittedName>
        <fullName evidence="1">Uncharacterized protein</fullName>
    </submittedName>
</protein>
<gene>
    <name evidence="1" type="ORF">SAMN05216267_10413</name>
</gene>